<dbReference type="Proteomes" id="UP001153678">
    <property type="component" value="Unassembled WGS sequence"/>
</dbReference>
<dbReference type="Pfam" id="PF03931">
    <property type="entry name" value="Skp1_POZ"/>
    <property type="match status" value="1"/>
</dbReference>
<evidence type="ECO:0000256" key="3">
    <source>
        <dbReference type="ARBA" id="ARBA00021347"/>
    </source>
</evidence>
<dbReference type="InterPro" id="IPR001232">
    <property type="entry name" value="SKP1-like"/>
</dbReference>
<name>A0A9W4WIG2_9GLOM</name>
<feature type="domain" description="SKP1 component POZ" evidence="5">
    <location>
        <begin position="12"/>
        <end position="64"/>
    </location>
</feature>
<comment type="similarity">
    <text evidence="2">Belongs to the SKP1 family.</text>
</comment>
<dbReference type="InterPro" id="IPR011333">
    <property type="entry name" value="SKP1/BTB/POZ_sf"/>
</dbReference>
<evidence type="ECO:0000313" key="7">
    <source>
        <dbReference type="Proteomes" id="UP001153678"/>
    </source>
</evidence>
<sequence>MTQNKSLSSTEYVKLTSSDGFEFYIERNAALISGTIKNMLSSPVHFRDITAVILEKVCQYLYYKSRYTASQTDIPAFPIEPNLALELLMVADFLDC</sequence>
<dbReference type="FunFam" id="3.30.710.10:FF:000035">
    <property type="entry name" value="Elongin C transcription elongation factor"/>
    <property type="match status" value="1"/>
</dbReference>
<dbReference type="GO" id="GO:0006511">
    <property type="term" value="P:ubiquitin-dependent protein catabolic process"/>
    <property type="evidence" value="ECO:0007669"/>
    <property type="project" value="InterPro"/>
</dbReference>
<reference evidence="6" key="1">
    <citation type="submission" date="2022-08" db="EMBL/GenBank/DDBJ databases">
        <authorList>
            <person name="Kallberg Y."/>
            <person name="Tangrot J."/>
            <person name="Rosling A."/>
        </authorList>
    </citation>
    <scope>NUCLEOTIDE SEQUENCE</scope>
    <source>
        <strain evidence="6">Wild A</strain>
    </source>
</reference>
<evidence type="ECO:0000259" key="5">
    <source>
        <dbReference type="Pfam" id="PF03931"/>
    </source>
</evidence>
<proteinExistence type="inferred from homology"/>
<dbReference type="Gene3D" id="3.30.710.10">
    <property type="entry name" value="Potassium Channel Kv1.1, Chain A"/>
    <property type="match status" value="1"/>
</dbReference>
<dbReference type="AlphaFoldDB" id="A0A9W4WIG2"/>
<dbReference type="SMART" id="SM00512">
    <property type="entry name" value="Skp1"/>
    <property type="match status" value="1"/>
</dbReference>
<accession>A0A9W4WIG2</accession>
<comment type="subcellular location">
    <subcellularLocation>
        <location evidence="1">Nucleus</location>
    </subcellularLocation>
</comment>
<evidence type="ECO:0000256" key="4">
    <source>
        <dbReference type="ARBA" id="ARBA00023242"/>
    </source>
</evidence>
<protein>
    <recommendedName>
        <fullName evidence="3">Elongin-C</fullName>
    </recommendedName>
</protein>
<dbReference type="EMBL" id="CAMKVN010000140">
    <property type="protein sequence ID" value="CAI2164223.1"/>
    <property type="molecule type" value="Genomic_DNA"/>
</dbReference>
<gene>
    <name evidence="6" type="ORF">FWILDA_LOCUS1458</name>
</gene>
<keyword evidence="7" id="KW-1185">Reference proteome</keyword>
<keyword evidence="4" id="KW-0539">Nucleus</keyword>
<comment type="caution">
    <text evidence="6">The sequence shown here is derived from an EMBL/GenBank/DDBJ whole genome shotgun (WGS) entry which is preliminary data.</text>
</comment>
<dbReference type="InterPro" id="IPR039948">
    <property type="entry name" value="ELC1"/>
</dbReference>
<organism evidence="6 7">
    <name type="scientific">Funneliformis geosporum</name>
    <dbReference type="NCBI Taxonomy" id="1117311"/>
    <lineage>
        <taxon>Eukaryota</taxon>
        <taxon>Fungi</taxon>
        <taxon>Fungi incertae sedis</taxon>
        <taxon>Mucoromycota</taxon>
        <taxon>Glomeromycotina</taxon>
        <taxon>Glomeromycetes</taxon>
        <taxon>Glomerales</taxon>
        <taxon>Glomeraceae</taxon>
        <taxon>Funneliformis</taxon>
    </lineage>
</organism>
<dbReference type="InterPro" id="IPR016073">
    <property type="entry name" value="Skp1_comp_POZ"/>
</dbReference>
<evidence type="ECO:0000256" key="1">
    <source>
        <dbReference type="ARBA" id="ARBA00004123"/>
    </source>
</evidence>
<dbReference type="CDD" id="cd18321">
    <property type="entry name" value="BTB_POZ_EloC"/>
    <property type="match status" value="1"/>
</dbReference>
<evidence type="ECO:0000313" key="6">
    <source>
        <dbReference type="EMBL" id="CAI2164223.1"/>
    </source>
</evidence>
<evidence type="ECO:0000256" key="2">
    <source>
        <dbReference type="ARBA" id="ARBA00009993"/>
    </source>
</evidence>
<dbReference type="SUPFAM" id="SSF54695">
    <property type="entry name" value="POZ domain"/>
    <property type="match status" value="1"/>
</dbReference>
<dbReference type="GO" id="GO:0005634">
    <property type="term" value="C:nucleus"/>
    <property type="evidence" value="ECO:0007669"/>
    <property type="project" value="UniProtKB-SubCell"/>
</dbReference>
<dbReference type="PANTHER" id="PTHR20648">
    <property type="entry name" value="ELONGIN-C"/>
    <property type="match status" value="1"/>
</dbReference>
<dbReference type="OrthoDB" id="249087at2759"/>